<dbReference type="InterPro" id="IPR014915">
    <property type="entry name" value="Phage_TLS_TfmB"/>
</dbReference>
<evidence type="ECO:0000313" key="4">
    <source>
        <dbReference type="Proteomes" id="UP001249076"/>
    </source>
</evidence>
<dbReference type="RefSeq" id="WP_310047372.1">
    <property type="nucleotide sequence ID" value="NZ_JAVDTL010000004.1"/>
</dbReference>
<keyword evidence="4" id="KW-1185">Reference proteome</keyword>
<protein>
    <submittedName>
        <fullName evidence="2">Uncharacterized protein</fullName>
    </submittedName>
</protein>
<feature type="compositionally biased region" description="Low complexity" evidence="1">
    <location>
        <begin position="1"/>
        <end position="12"/>
    </location>
</feature>
<dbReference type="Proteomes" id="UP001249076">
    <property type="component" value="Unassembled WGS sequence"/>
</dbReference>
<accession>A0AAJ2F2B0</accession>
<dbReference type="AlphaFoldDB" id="A0AAJ2F2B0"/>
<dbReference type="EMBL" id="JAVDTS010000005">
    <property type="protein sequence ID" value="MDR6838696.1"/>
    <property type="molecule type" value="Genomic_DNA"/>
</dbReference>
<proteinExistence type="predicted"/>
<reference evidence="2 4" key="1">
    <citation type="submission" date="2023-07" db="EMBL/GenBank/DDBJ databases">
        <title>Sorghum-associated microbial communities from plants grown in Nebraska, USA.</title>
        <authorList>
            <person name="Schachtman D."/>
        </authorList>
    </citation>
    <scope>NUCLEOTIDE SEQUENCE</scope>
    <source>
        <strain evidence="3 4">BE105</strain>
        <strain evidence="2">BE69</strain>
    </source>
</reference>
<evidence type="ECO:0000313" key="3">
    <source>
        <dbReference type="EMBL" id="MDR6838696.1"/>
    </source>
</evidence>
<evidence type="ECO:0000256" key="1">
    <source>
        <dbReference type="SAM" id="MobiDB-lite"/>
    </source>
</evidence>
<sequence length="97" mass="11271">MDVDQARASSAEEAPEQEPEEYELPPELWPAWECFVSTWNQWRVIVGLAAMHYEGIDHTALVSTMDMLGVKKSKRRDVFMHVRVLESEAKPLRNQRD</sequence>
<dbReference type="EMBL" id="JAVDTL010000004">
    <property type="protein sequence ID" value="MDR6767474.1"/>
    <property type="molecule type" value="Genomic_DNA"/>
</dbReference>
<dbReference type="Pfam" id="PF08809">
    <property type="entry name" value="DUF1799"/>
    <property type="match status" value="1"/>
</dbReference>
<feature type="region of interest" description="Disordered" evidence="1">
    <location>
        <begin position="1"/>
        <end position="23"/>
    </location>
</feature>
<evidence type="ECO:0000313" key="5">
    <source>
        <dbReference type="Proteomes" id="UP001253458"/>
    </source>
</evidence>
<comment type="caution">
    <text evidence="2">The sequence shown here is derived from an EMBL/GenBank/DDBJ whole genome shotgun (WGS) entry which is preliminary data.</text>
</comment>
<feature type="compositionally biased region" description="Acidic residues" evidence="1">
    <location>
        <begin position="13"/>
        <end position="23"/>
    </location>
</feature>
<gene>
    <name evidence="2" type="ORF">J2W88_002755</name>
    <name evidence="3" type="ORF">J2W93_003543</name>
</gene>
<organism evidence="2 5">
    <name type="scientific">Acidovorax delafieldii</name>
    <name type="common">Pseudomonas delafieldii</name>
    <dbReference type="NCBI Taxonomy" id="47920"/>
    <lineage>
        <taxon>Bacteria</taxon>
        <taxon>Pseudomonadati</taxon>
        <taxon>Pseudomonadota</taxon>
        <taxon>Betaproteobacteria</taxon>
        <taxon>Burkholderiales</taxon>
        <taxon>Comamonadaceae</taxon>
        <taxon>Acidovorax</taxon>
    </lineage>
</organism>
<evidence type="ECO:0000313" key="2">
    <source>
        <dbReference type="EMBL" id="MDR6767474.1"/>
    </source>
</evidence>
<name>A0AAJ2F2B0_ACIDE</name>
<dbReference type="Proteomes" id="UP001253458">
    <property type="component" value="Unassembled WGS sequence"/>
</dbReference>